<evidence type="ECO:0008006" key="4">
    <source>
        <dbReference type="Google" id="ProtNLM"/>
    </source>
</evidence>
<protein>
    <recommendedName>
        <fullName evidence="4">SNARE associated golgi family protein</fullName>
    </recommendedName>
</protein>
<proteinExistence type="predicted"/>
<keyword evidence="1" id="KW-1133">Transmembrane helix</keyword>
<accession>A0A087S2A4</accession>
<keyword evidence="1" id="KW-0812">Transmembrane</keyword>
<reference evidence="2 3" key="1">
    <citation type="submission" date="2014-06" db="EMBL/GenBank/DDBJ databases">
        <authorList>
            <person name="Ngugi D.K."/>
            <person name="Blom J."/>
            <person name="Alam I."/>
            <person name="Rashid M."/>
            <person name="Baalawi W."/>
            <person name="Zhang G."/>
            <person name="Hikmawan T."/>
            <person name="Guan Y."/>
            <person name="Antunes A."/>
            <person name="Siam R."/>
            <person name="El-Dorry H."/>
            <person name="Bajic V."/>
            <person name="Stingl U."/>
        </authorList>
    </citation>
    <scope>NUCLEOTIDE SEQUENCE [LARGE SCALE GENOMIC DNA]</scope>
    <source>
        <strain evidence="2">SCGC AAA799-P11</strain>
    </source>
</reference>
<organism evidence="2 3">
    <name type="scientific">Marine Group I thaumarchaeote SCGC AAA799-P11</name>
    <dbReference type="NCBI Taxonomy" id="1502295"/>
    <lineage>
        <taxon>Archaea</taxon>
        <taxon>Nitrososphaerota</taxon>
        <taxon>Marine Group I</taxon>
    </lineage>
</organism>
<evidence type="ECO:0000313" key="2">
    <source>
        <dbReference type="EMBL" id="KFM19858.1"/>
    </source>
</evidence>
<comment type="caution">
    <text evidence="2">The sequence shown here is derived from an EMBL/GenBank/DDBJ whole genome shotgun (WGS) entry which is preliminary data.</text>
</comment>
<feature type="transmembrane region" description="Helical" evidence="1">
    <location>
        <begin position="12"/>
        <end position="29"/>
    </location>
</feature>
<keyword evidence="3" id="KW-1185">Reference proteome</keyword>
<feature type="transmembrane region" description="Helical" evidence="1">
    <location>
        <begin position="129"/>
        <end position="149"/>
    </location>
</feature>
<name>A0A087S2A4_9ARCH</name>
<dbReference type="AlphaFoldDB" id="A0A087S2A4"/>
<dbReference type="Proteomes" id="UP000029387">
    <property type="component" value="Unassembled WGS sequence"/>
</dbReference>
<keyword evidence="1" id="KW-0472">Membrane</keyword>
<evidence type="ECO:0000313" key="3">
    <source>
        <dbReference type="Proteomes" id="UP000029387"/>
    </source>
</evidence>
<evidence type="ECO:0000256" key="1">
    <source>
        <dbReference type="SAM" id="Phobius"/>
    </source>
</evidence>
<feature type="transmembrane region" description="Helical" evidence="1">
    <location>
        <begin position="49"/>
        <end position="67"/>
    </location>
</feature>
<dbReference type="PATRIC" id="fig|1502295.3.peg.377"/>
<feature type="transmembrane region" description="Helical" evidence="1">
    <location>
        <begin position="169"/>
        <end position="192"/>
    </location>
</feature>
<dbReference type="EMBL" id="JOSZ01000004">
    <property type="protein sequence ID" value="KFM19858.1"/>
    <property type="molecule type" value="Genomic_DNA"/>
</dbReference>
<sequence>MVDIFEIFGELSYFGIFLVLILVNASPILMPPSWIVLTSFYLLDPSLNVVFLAMVGATGATIGRLFLKKISGLFRKFVGEEQKTNLDIIGDYLNHKKYGYLLASFLFGATPLPSNMLFITYGLMRAKNIGIYIGFWLGRTISYIIMIYFGNVVLQPFLEIFEDRLTGILLIDGVGIGVIVLFASINWTVLITQRKIKFVKPKIWRF</sequence>
<gene>
    <name evidence="2" type="ORF">AAA799P11_00392</name>
</gene>